<dbReference type="GO" id="GO:0003677">
    <property type="term" value="F:DNA binding"/>
    <property type="evidence" value="ECO:0007669"/>
    <property type="project" value="InterPro"/>
</dbReference>
<organism evidence="2 3">
    <name type="scientific">Rheinheimera salexigens</name>
    <dbReference type="NCBI Taxonomy" id="1628148"/>
    <lineage>
        <taxon>Bacteria</taxon>
        <taxon>Pseudomonadati</taxon>
        <taxon>Pseudomonadota</taxon>
        <taxon>Gammaproteobacteria</taxon>
        <taxon>Chromatiales</taxon>
        <taxon>Chromatiaceae</taxon>
        <taxon>Rheinheimera</taxon>
    </lineage>
</organism>
<dbReference type="Pfam" id="PF01381">
    <property type="entry name" value="HTH_3"/>
    <property type="match status" value="1"/>
</dbReference>
<proteinExistence type="predicted"/>
<comment type="caution">
    <text evidence="2">The sequence shown here is derived from an EMBL/GenBank/DDBJ whole genome shotgun (WGS) entry which is preliminary data.</text>
</comment>
<dbReference type="OrthoDB" id="9803379at2"/>
<gene>
    <name evidence="2" type="ORF">BI198_05360</name>
</gene>
<name>A0A1E7Q4E0_9GAMM</name>
<keyword evidence="3" id="KW-1185">Reference proteome</keyword>
<evidence type="ECO:0000313" key="2">
    <source>
        <dbReference type="EMBL" id="OEY69062.1"/>
    </source>
</evidence>
<dbReference type="RefSeq" id="WP_070048628.1">
    <property type="nucleotide sequence ID" value="NZ_CBCSDO010000003.1"/>
</dbReference>
<evidence type="ECO:0000259" key="1">
    <source>
        <dbReference type="PROSITE" id="PS50943"/>
    </source>
</evidence>
<dbReference type="SMART" id="SM00530">
    <property type="entry name" value="HTH_XRE"/>
    <property type="match status" value="1"/>
</dbReference>
<dbReference type="InterPro" id="IPR001387">
    <property type="entry name" value="Cro/C1-type_HTH"/>
</dbReference>
<accession>A0A1E7Q4E0</accession>
<evidence type="ECO:0000313" key="3">
    <source>
        <dbReference type="Proteomes" id="UP000242258"/>
    </source>
</evidence>
<dbReference type="Proteomes" id="UP000242258">
    <property type="component" value="Unassembled WGS sequence"/>
</dbReference>
<sequence>MKGTKSVTSDENKRLCVWLKRQRQEKGHTMRSLSEILGTPHSFIGKVENQERRLDVIEFVRYCQALDIDPVEGLKQVLDNNT</sequence>
<dbReference type="SUPFAM" id="SSF47413">
    <property type="entry name" value="lambda repressor-like DNA-binding domains"/>
    <property type="match status" value="1"/>
</dbReference>
<dbReference type="STRING" id="1628148.BI198_05360"/>
<protein>
    <submittedName>
        <fullName evidence="2">Transcriptional regulator</fullName>
    </submittedName>
</protein>
<dbReference type="AlphaFoldDB" id="A0A1E7Q4E0"/>
<dbReference type="EMBL" id="MKEK01000001">
    <property type="protein sequence ID" value="OEY69062.1"/>
    <property type="molecule type" value="Genomic_DNA"/>
</dbReference>
<feature type="domain" description="HTH cro/C1-type" evidence="1">
    <location>
        <begin position="19"/>
        <end position="74"/>
    </location>
</feature>
<reference evidence="3" key="1">
    <citation type="submission" date="2016-09" db="EMBL/GenBank/DDBJ databases">
        <authorList>
            <person name="Wan X."/>
            <person name="Hou S."/>
        </authorList>
    </citation>
    <scope>NUCLEOTIDE SEQUENCE [LARGE SCALE GENOMIC DNA]</scope>
    <source>
        <strain evidence="3">KH87</strain>
    </source>
</reference>
<dbReference type="Gene3D" id="1.10.260.40">
    <property type="entry name" value="lambda repressor-like DNA-binding domains"/>
    <property type="match status" value="1"/>
</dbReference>
<dbReference type="CDD" id="cd00093">
    <property type="entry name" value="HTH_XRE"/>
    <property type="match status" value="1"/>
</dbReference>
<dbReference type="InterPro" id="IPR010982">
    <property type="entry name" value="Lambda_DNA-bd_dom_sf"/>
</dbReference>
<dbReference type="PROSITE" id="PS50943">
    <property type="entry name" value="HTH_CROC1"/>
    <property type="match status" value="1"/>
</dbReference>